<dbReference type="GO" id="GO:0005829">
    <property type="term" value="C:cytosol"/>
    <property type="evidence" value="ECO:0007669"/>
    <property type="project" value="TreeGrafter"/>
</dbReference>
<evidence type="ECO:0000256" key="6">
    <source>
        <dbReference type="RuleBase" id="RU364082"/>
    </source>
</evidence>
<dbReference type="GO" id="GO:0019305">
    <property type="term" value="P:dTDP-rhamnose biosynthetic process"/>
    <property type="evidence" value="ECO:0007669"/>
    <property type="project" value="UniProtKB-UniPathway"/>
</dbReference>
<dbReference type="Proteomes" id="UP000001508">
    <property type="component" value="Chromosome"/>
</dbReference>
<dbReference type="KEGG" id="dak:DaAHT2_1830"/>
<dbReference type="STRING" id="589865.DaAHT2_1830"/>
<comment type="similarity">
    <text evidence="2 6">Belongs to the dTDP-4-dehydrorhamnose reductase family.</text>
</comment>
<dbReference type="PANTHER" id="PTHR10491:SF4">
    <property type="entry name" value="METHIONINE ADENOSYLTRANSFERASE 2 SUBUNIT BETA"/>
    <property type="match status" value="1"/>
</dbReference>
<evidence type="ECO:0000256" key="5">
    <source>
        <dbReference type="ARBA" id="ARBA00048200"/>
    </source>
</evidence>
<dbReference type="Gene3D" id="3.40.50.720">
    <property type="entry name" value="NAD(P)-binding Rossmann-like Domain"/>
    <property type="match status" value="1"/>
</dbReference>
<evidence type="ECO:0000259" key="7">
    <source>
        <dbReference type="Pfam" id="PF04321"/>
    </source>
</evidence>
<comment type="function">
    <text evidence="6">Catalyzes the reduction of dTDP-6-deoxy-L-lyxo-4-hexulose to yield dTDP-L-rhamnose.</text>
</comment>
<dbReference type="NCBIfam" id="TIGR01214">
    <property type="entry name" value="rmlD"/>
    <property type="match status" value="1"/>
</dbReference>
<evidence type="ECO:0000256" key="1">
    <source>
        <dbReference type="ARBA" id="ARBA00004781"/>
    </source>
</evidence>
<dbReference type="GO" id="GO:0008831">
    <property type="term" value="F:dTDP-4-dehydrorhamnose reductase activity"/>
    <property type="evidence" value="ECO:0007669"/>
    <property type="project" value="UniProtKB-EC"/>
</dbReference>
<dbReference type="Gene3D" id="3.90.25.10">
    <property type="entry name" value="UDP-galactose 4-epimerase, domain 1"/>
    <property type="match status" value="1"/>
</dbReference>
<dbReference type="EMBL" id="CP001940">
    <property type="protein sequence ID" value="ADH86512.1"/>
    <property type="molecule type" value="Genomic_DNA"/>
</dbReference>
<accession>D6Z4N7</accession>
<dbReference type="InParanoid" id="D6Z4N7"/>
<keyword evidence="6" id="KW-0521">NADP</keyword>
<keyword evidence="6 8" id="KW-0560">Oxidoreductase</keyword>
<reference evidence="9" key="1">
    <citation type="submission" date="2010-02" db="EMBL/GenBank/DDBJ databases">
        <title>Complete sequence of Desulfurivibrio alkaliphilus AHT2.</title>
        <authorList>
            <consortium name="US DOE Joint Genome Institute"/>
            <person name="Pitluck S."/>
            <person name="Chertkov O."/>
            <person name="Detter J.C."/>
            <person name="Han C."/>
            <person name="Tapia R."/>
            <person name="Larimer F."/>
            <person name="Land M."/>
            <person name="Hauser L."/>
            <person name="Kyrpides N."/>
            <person name="Mikhailova N."/>
            <person name="Sorokin D.Y."/>
            <person name="Muyzer G."/>
            <person name="Woyke T."/>
        </authorList>
    </citation>
    <scope>NUCLEOTIDE SEQUENCE [LARGE SCALE GENOMIC DNA]</scope>
    <source>
        <strain evidence="9">DSM 19089 / UNIQEM U267 / AHT2</strain>
    </source>
</reference>
<dbReference type="RefSeq" id="WP_013164035.1">
    <property type="nucleotide sequence ID" value="NC_014216.1"/>
</dbReference>
<evidence type="ECO:0000256" key="3">
    <source>
        <dbReference type="ARBA" id="ARBA00012929"/>
    </source>
</evidence>
<dbReference type="HOGENOM" id="CLU_045518_1_0_7"/>
<comment type="pathway">
    <text evidence="1 6">Carbohydrate biosynthesis; dTDP-L-rhamnose biosynthesis.</text>
</comment>
<evidence type="ECO:0000313" key="9">
    <source>
        <dbReference type="Proteomes" id="UP000001508"/>
    </source>
</evidence>
<dbReference type="FunCoup" id="D6Z4N7">
    <property type="interactions" value="393"/>
</dbReference>
<evidence type="ECO:0000256" key="4">
    <source>
        <dbReference type="ARBA" id="ARBA00017099"/>
    </source>
</evidence>
<organism evidence="8 9">
    <name type="scientific">Desulfurivibrio alkaliphilus (strain DSM 19089 / UNIQEM U267 / AHT2)</name>
    <dbReference type="NCBI Taxonomy" id="589865"/>
    <lineage>
        <taxon>Bacteria</taxon>
        <taxon>Pseudomonadati</taxon>
        <taxon>Thermodesulfobacteriota</taxon>
        <taxon>Desulfobulbia</taxon>
        <taxon>Desulfobulbales</taxon>
        <taxon>Desulfobulbaceae</taxon>
        <taxon>Desulfurivibrio</taxon>
    </lineage>
</organism>
<feature type="domain" description="RmlD-like substrate binding" evidence="7">
    <location>
        <begin position="6"/>
        <end position="295"/>
    </location>
</feature>
<name>D6Z4N7_DESAT</name>
<dbReference type="InterPro" id="IPR005913">
    <property type="entry name" value="dTDP_dehydrorham_reduct"/>
</dbReference>
<dbReference type="UniPathway" id="UPA00124"/>
<dbReference type="PANTHER" id="PTHR10491">
    <property type="entry name" value="DTDP-4-DEHYDRORHAMNOSE REDUCTASE"/>
    <property type="match status" value="1"/>
</dbReference>
<keyword evidence="9" id="KW-1185">Reference proteome</keyword>
<dbReference type="eggNOG" id="COG1091">
    <property type="taxonomic scope" value="Bacteria"/>
</dbReference>
<dbReference type="InterPro" id="IPR029903">
    <property type="entry name" value="RmlD-like-bd"/>
</dbReference>
<gene>
    <name evidence="8" type="ordered locus">DaAHT2_1830</name>
</gene>
<protein>
    <recommendedName>
        <fullName evidence="4 6">dTDP-4-dehydrorhamnose reductase</fullName>
        <ecNumber evidence="3 6">1.1.1.133</ecNumber>
    </recommendedName>
</protein>
<proteinExistence type="inferred from homology"/>
<dbReference type="InterPro" id="IPR036291">
    <property type="entry name" value="NAD(P)-bd_dom_sf"/>
</dbReference>
<dbReference type="Pfam" id="PF04321">
    <property type="entry name" value="RmlD_sub_bind"/>
    <property type="match status" value="1"/>
</dbReference>
<dbReference type="CDD" id="cd05254">
    <property type="entry name" value="dTDP_HR_like_SDR_e"/>
    <property type="match status" value="1"/>
</dbReference>
<dbReference type="EC" id="1.1.1.133" evidence="3 6"/>
<dbReference type="NCBIfam" id="NF007440">
    <property type="entry name" value="PRK09987.1"/>
    <property type="match status" value="1"/>
</dbReference>
<comment type="catalytic activity">
    <reaction evidence="5">
        <text>dTDP-beta-L-rhamnose + NADP(+) = dTDP-4-dehydro-beta-L-rhamnose + NADPH + H(+)</text>
        <dbReference type="Rhea" id="RHEA:21796"/>
        <dbReference type="ChEBI" id="CHEBI:15378"/>
        <dbReference type="ChEBI" id="CHEBI:57510"/>
        <dbReference type="ChEBI" id="CHEBI:57783"/>
        <dbReference type="ChEBI" id="CHEBI:58349"/>
        <dbReference type="ChEBI" id="CHEBI:62830"/>
        <dbReference type="EC" id="1.1.1.133"/>
    </reaction>
</comment>
<evidence type="ECO:0000313" key="8">
    <source>
        <dbReference type="EMBL" id="ADH86512.1"/>
    </source>
</evidence>
<evidence type="ECO:0000256" key="2">
    <source>
        <dbReference type="ARBA" id="ARBA00010944"/>
    </source>
</evidence>
<dbReference type="SUPFAM" id="SSF51735">
    <property type="entry name" value="NAD(P)-binding Rossmann-fold domains"/>
    <property type="match status" value="1"/>
</dbReference>
<sequence length="298" mass="31990">MMDRPLLLFGAEGQVGWELQRSLAVLGPVLALTRREVDLSDREAVRAAIRAAGRPAAVVNAGAYTAVDKAEDEAETAYAVNAAVPAAMAAEAKAIGVPLVHFSTDYVYNGDKAGPYLESDAPDPQSVYGRSKLEGDAAIIASGVEHLILRTTWVYAARGGNFLRTMLRLAGERDQLRVIADQVGAPTSAELLADITAHALRLMLGGKAGGGLYHCTAAGETSWHGYARFIVAEAAALGRPLLVKPEQIEPIPTEAYPLPAKRPKNSRLDCRRLEAAFGLVMPPWQFHVQRTLKELIES</sequence>
<dbReference type="AlphaFoldDB" id="D6Z4N7"/>